<comment type="caution">
    <text evidence="5">The sequence shown here is derived from an EMBL/GenBank/DDBJ whole genome shotgun (WGS) entry which is preliminary data.</text>
</comment>
<organism evidence="5 6">
    <name type="scientific">Purpureocillium lilacinum</name>
    <name type="common">Paecilomyces lilacinus</name>
    <dbReference type="NCBI Taxonomy" id="33203"/>
    <lineage>
        <taxon>Eukaryota</taxon>
        <taxon>Fungi</taxon>
        <taxon>Dikarya</taxon>
        <taxon>Ascomycota</taxon>
        <taxon>Pezizomycotina</taxon>
        <taxon>Sordariomycetes</taxon>
        <taxon>Hypocreomycetidae</taxon>
        <taxon>Hypocreales</taxon>
        <taxon>Ophiocordycipitaceae</taxon>
        <taxon>Purpureocillium</taxon>
    </lineage>
</organism>
<dbReference type="SMART" id="SM00066">
    <property type="entry name" value="GAL4"/>
    <property type="match status" value="1"/>
</dbReference>
<name>A0ABR0BQY6_PURLI</name>
<dbReference type="CDD" id="cd12148">
    <property type="entry name" value="fungal_TF_MHR"/>
    <property type="match status" value="1"/>
</dbReference>
<dbReference type="PANTHER" id="PTHR31668">
    <property type="entry name" value="GLUCOSE TRANSPORT TRANSCRIPTION REGULATOR RGT1-RELATED-RELATED"/>
    <property type="match status" value="1"/>
</dbReference>
<evidence type="ECO:0000313" key="5">
    <source>
        <dbReference type="EMBL" id="KAK4086346.1"/>
    </source>
</evidence>
<dbReference type="Pfam" id="PF04082">
    <property type="entry name" value="Fungal_trans"/>
    <property type="match status" value="1"/>
</dbReference>
<keyword evidence="2" id="KW-0539">Nucleus</keyword>
<dbReference type="InterPro" id="IPR050797">
    <property type="entry name" value="Carb_Metab_Trans_Reg"/>
</dbReference>
<dbReference type="InterPro" id="IPR036864">
    <property type="entry name" value="Zn2-C6_fun-type_DNA-bd_sf"/>
</dbReference>
<dbReference type="Gene3D" id="4.10.240.10">
    <property type="entry name" value="Zn(2)-C6 fungal-type DNA-binding domain"/>
    <property type="match status" value="1"/>
</dbReference>
<dbReference type="Pfam" id="PF00172">
    <property type="entry name" value="Zn_clus"/>
    <property type="match status" value="1"/>
</dbReference>
<feature type="compositionally biased region" description="Low complexity" evidence="3">
    <location>
        <begin position="257"/>
        <end position="275"/>
    </location>
</feature>
<dbReference type="SMART" id="SM00906">
    <property type="entry name" value="Fungal_trans"/>
    <property type="match status" value="1"/>
</dbReference>
<feature type="region of interest" description="Disordered" evidence="3">
    <location>
        <begin position="256"/>
        <end position="281"/>
    </location>
</feature>
<protein>
    <submittedName>
        <fullName evidence="5">Transcriptional regulator family: Fungal Specific TF</fullName>
    </submittedName>
</protein>
<evidence type="ECO:0000256" key="2">
    <source>
        <dbReference type="ARBA" id="ARBA00023242"/>
    </source>
</evidence>
<evidence type="ECO:0000256" key="3">
    <source>
        <dbReference type="SAM" id="MobiDB-lite"/>
    </source>
</evidence>
<dbReference type="PANTHER" id="PTHR31668:SF20">
    <property type="entry name" value="ZN(II)2CYS6 TRANSCRIPTION FACTOR (EUROFUNG)"/>
    <property type="match status" value="1"/>
</dbReference>
<reference evidence="5 6" key="1">
    <citation type="journal article" date="2024" name="Microbiol. Resour. Announc.">
        <title>Genome annotations for the ascomycete fungi Trichoderma harzianum, Trichoderma aggressivum, and Purpureocillium lilacinum.</title>
        <authorList>
            <person name="Beijen E.P.W."/>
            <person name="Ohm R.A."/>
        </authorList>
    </citation>
    <scope>NUCLEOTIDE SEQUENCE [LARGE SCALE GENOMIC DNA]</scope>
    <source>
        <strain evidence="5 6">CBS 150709</strain>
    </source>
</reference>
<evidence type="ECO:0000259" key="4">
    <source>
        <dbReference type="PROSITE" id="PS50048"/>
    </source>
</evidence>
<accession>A0ABR0BQY6</accession>
<evidence type="ECO:0000313" key="6">
    <source>
        <dbReference type="Proteomes" id="UP001287286"/>
    </source>
</evidence>
<proteinExistence type="predicted"/>
<keyword evidence="6" id="KW-1185">Reference proteome</keyword>
<dbReference type="InterPro" id="IPR007219">
    <property type="entry name" value="XnlR_reg_dom"/>
</dbReference>
<dbReference type="EMBL" id="JAWRVI010000041">
    <property type="protein sequence ID" value="KAK4086346.1"/>
    <property type="molecule type" value="Genomic_DNA"/>
</dbReference>
<dbReference type="PROSITE" id="PS50048">
    <property type="entry name" value="ZN2_CY6_FUNGAL_2"/>
    <property type="match status" value="1"/>
</dbReference>
<feature type="compositionally biased region" description="Basic and acidic residues" evidence="3">
    <location>
        <begin position="174"/>
        <end position="187"/>
    </location>
</feature>
<feature type="domain" description="Zn(2)-C6 fungal-type" evidence="4">
    <location>
        <begin position="82"/>
        <end position="111"/>
    </location>
</feature>
<feature type="region of interest" description="Disordered" evidence="3">
    <location>
        <begin position="157"/>
        <end position="187"/>
    </location>
</feature>
<dbReference type="Proteomes" id="UP001287286">
    <property type="component" value="Unassembled WGS sequence"/>
</dbReference>
<dbReference type="PROSITE" id="PS00463">
    <property type="entry name" value="ZN2_CY6_FUNGAL_1"/>
    <property type="match status" value="1"/>
</dbReference>
<dbReference type="CDD" id="cd00067">
    <property type="entry name" value="GAL4"/>
    <property type="match status" value="1"/>
</dbReference>
<sequence>MIGGGHPTAKAFFTHHQFIARHTTTRRQWQPPSLAHHQLPPAARAPVRQFIHVLPQLQHPPANIPAWPTMQARRKPHKVKQACDACHGRKVRCDGARPCAGCEGLSLACTYLAVPKKTGPKNGRRVARTQAVLRSATERRPYAVPVPLRGSAAEVGAELSSNGRDVASTPSPPRSDHRGSTFRPSKEVSRGVMKRCMDAFFTHKYPITPILDRKLIEEALARPVLGADEYALIMACCAVIVLSPEIIVPSVAELPWSSPSPTSSTSSTSTTSPPSDAGDAAPTALPSADHFLAEVSRARLSCNHVTNPSLIDVQTSFFLFAAHFCMGRGNPAWFHLREAMTILQVLRLHEESTYETMTDPSLAIFARRVFWVLFVTERAYALQRHRPLTLQNTIALPALDDGPDCQILPGLLDLIALFQNFDSDFVSIWNLSGTVAAASPSYLARLQRVLAFALPRVADRASMQQADLLISQQWLKVIVWQLCVTKTLLSNSSSEDSMSLCYPVTIARDVVGIAHKLPSQALEANGVGILEKVFDIACSLADVIALRPALIAAGGGMEVGPVDHLLELVRIVGTVLGGSSRHLRLLNEKVRECFHTGIPPDGRVLALENAETARRVYEEVSQRSRWALKRNRTSTIDDEVCPRDISRQRTQQKHRRARHILRISESRQRDTVEHPAQELGFGLFGLFKPTRLPRAIWERLSASLNRPGHHGVDPNAQRTELACVVLGQRRLGALQG</sequence>
<gene>
    <name evidence="5" type="ORF">Purlil1_9192</name>
</gene>
<dbReference type="InterPro" id="IPR001138">
    <property type="entry name" value="Zn2Cys6_DnaBD"/>
</dbReference>
<keyword evidence="1" id="KW-0479">Metal-binding</keyword>
<evidence type="ECO:0000256" key="1">
    <source>
        <dbReference type="ARBA" id="ARBA00022723"/>
    </source>
</evidence>
<dbReference type="SUPFAM" id="SSF57701">
    <property type="entry name" value="Zn2/Cys6 DNA-binding domain"/>
    <property type="match status" value="1"/>
</dbReference>